<comment type="caution">
    <text evidence="1">The sequence shown here is derived from an EMBL/GenBank/DDBJ whole genome shotgun (WGS) entry which is preliminary data.</text>
</comment>
<feature type="non-terminal residue" evidence="1">
    <location>
        <position position="1"/>
    </location>
</feature>
<proteinExistence type="predicted"/>
<dbReference type="AlphaFoldDB" id="A0A8S2ZUM2"/>
<organism evidence="1 2">
    <name type="scientific">Rotaria magnacalcarata</name>
    <dbReference type="NCBI Taxonomy" id="392030"/>
    <lineage>
        <taxon>Eukaryota</taxon>
        <taxon>Metazoa</taxon>
        <taxon>Spiralia</taxon>
        <taxon>Gnathifera</taxon>
        <taxon>Rotifera</taxon>
        <taxon>Eurotatoria</taxon>
        <taxon>Bdelloidea</taxon>
        <taxon>Philodinida</taxon>
        <taxon>Philodinidae</taxon>
        <taxon>Rotaria</taxon>
    </lineage>
</organism>
<reference evidence="1" key="1">
    <citation type="submission" date="2021-02" db="EMBL/GenBank/DDBJ databases">
        <authorList>
            <person name="Nowell W R."/>
        </authorList>
    </citation>
    <scope>NUCLEOTIDE SEQUENCE</scope>
</reference>
<protein>
    <submittedName>
        <fullName evidence="1">Uncharacterized protein</fullName>
    </submittedName>
</protein>
<sequence length="42" mass="4626">AFDVVEREDALISLSRLIARGSYGKIPAFPKADEQWVGISGY</sequence>
<dbReference type="EMBL" id="CAJOBI010118169">
    <property type="protein sequence ID" value="CAF4665148.1"/>
    <property type="molecule type" value="Genomic_DNA"/>
</dbReference>
<evidence type="ECO:0000313" key="1">
    <source>
        <dbReference type="EMBL" id="CAF4665148.1"/>
    </source>
</evidence>
<gene>
    <name evidence="1" type="ORF">SMN809_LOCUS41661</name>
</gene>
<dbReference type="Proteomes" id="UP000676336">
    <property type="component" value="Unassembled WGS sequence"/>
</dbReference>
<accession>A0A8S2ZUM2</accession>
<evidence type="ECO:0000313" key="2">
    <source>
        <dbReference type="Proteomes" id="UP000676336"/>
    </source>
</evidence>
<name>A0A8S2ZUM2_9BILA</name>